<organism evidence="1 2">
    <name type="scientific">Camelus dromedarius</name>
    <name type="common">Dromedary</name>
    <name type="synonym">Arabian camel</name>
    <dbReference type="NCBI Taxonomy" id="9838"/>
    <lineage>
        <taxon>Eukaryota</taxon>
        <taxon>Metazoa</taxon>
        <taxon>Chordata</taxon>
        <taxon>Craniata</taxon>
        <taxon>Vertebrata</taxon>
        <taxon>Euteleostomi</taxon>
        <taxon>Mammalia</taxon>
        <taxon>Eutheria</taxon>
        <taxon>Laurasiatheria</taxon>
        <taxon>Artiodactyla</taxon>
        <taxon>Tylopoda</taxon>
        <taxon>Camelidae</taxon>
        <taxon>Camelus</taxon>
    </lineage>
</organism>
<comment type="caution">
    <text evidence="1">The sequence shown here is derived from an EMBL/GenBank/DDBJ whole genome shotgun (WGS) entry which is preliminary data.</text>
</comment>
<dbReference type="Proteomes" id="UP000299084">
    <property type="component" value="Unassembled WGS sequence"/>
</dbReference>
<gene>
    <name evidence="1" type="ORF">Cadr_000011441</name>
</gene>
<dbReference type="AlphaFoldDB" id="A0A5N4DUS0"/>
<dbReference type="EMBL" id="JWIN03000009">
    <property type="protein sequence ID" value="KAB1274891.1"/>
    <property type="molecule type" value="Genomic_DNA"/>
</dbReference>
<reference evidence="1 2" key="1">
    <citation type="journal article" date="2019" name="Mol. Ecol. Resour.">
        <title>Improving Illumina assemblies with Hi-C and long reads: an example with the North African dromedary.</title>
        <authorList>
            <person name="Elbers J.P."/>
            <person name="Rogers M.F."/>
            <person name="Perelman P.L."/>
            <person name="Proskuryakova A.A."/>
            <person name="Serdyukova N.A."/>
            <person name="Johnson W.E."/>
            <person name="Horin P."/>
            <person name="Corander J."/>
            <person name="Murphy D."/>
            <person name="Burger P.A."/>
        </authorList>
    </citation>
    <scope>NUCLEOTIDE SEQUENCE [LARGE SCALE GENOMIC DNA]</scope>
    <source>
        <strain evidence="1">Drom800</strain>
        <tissue evidence="1">Blood</tissue>
    </source>
</reference>
<sequence>MLMPRSVGHSPVWIAPLGQNFENRSVKCRCDSLEECFKAVLSCHPEAEPRSFKFLQNAVYIHLQQVSVILYKWRELLQFFLEITHH</sequence>
<proteinExistence type="predicted"/>
<accession>A0A5N4DUS0</accession>
<keyword evidence="2" id="KW-1185">Reference proteome</keyword>
<evidence type="ECO:0000313" key="2">
    <source>
        <dbReference type="Proteomes" id="UP000299084"/>
    </source>
</evidence>
<evidence type="ECO:0000313" key="1">
    <source>
        <dbReference type="EMBL" id="KAB1274891.1"/>
    </source>
</evidence>
<protein>
    <submittedName>
        <fullName evidence="1">Uncharacterized protein</fullName>
    </submittedName>
</protein>
<name>A0A5N4DUS0_CAMDR</name>